<evidence type="ECO:0000256" key="1">
    <source>
        <dbReference type="ARBA" id="ARBA00001633"/>
    </source>
</evidence>
<dbReference type="GO" id="GO:0000162">
    <property type="term" value="P:L-tryptophan biosynthetic process"/>
    <property type="evidence" value="ECO:0007669"/>
    <property type="project" value="UniProtKB-UniPathway"/>
</dbReference>
<name>A0A1L7CTI6_9CORY</name>
<dbReference type="InterPro" id="IPR013798">
    <property type="entry name" value="Indole-3-glycerol_P_synth_dom"/>
</dbReference>
<accession>A0A1L7CTI6</accession>
<dbReference type="PANTHER" id="PTHR22854">
    <property type="entry name" value="TRYPTOPHAN BIOSYNTHESIS PROTEIN"/>
    <property type="match status" value="1"/>
</dbReference>
<keyword evidence="7" id="KW-0057">Aromatic amino acid biosynthesis</keyword>
<dbReference type="CDD" id="cd00331">
    <property type="entry name" value="IGPS"/>
    <property type="match status" value="1"/>
</dbReference>
<feature type="domain" description="Indole-3-glycerol phosphate synthase" evidence="9">
    <location>
        <begin position="8"/>
        <end position="260"/>
    </location>
</feature>
<evidence type="ECO:0000256" key="8">
    <source>
        <dbReference type="ARBA" id="ARBA00023239"/>
    </source>
</evidence>
<dbReference type="InterPro" id="IPR045186">
    <property type="entry name" value="Indole-3-glycerol_P_synth"/>
</dbReference>
<keyword evidence="5" id="KW-0210">Decarboxylase</keyword>
<dbReference type="AlphaFoldDB" id="A0A1L7CTI6"/>
<dbReference type="KEGG" id="cfk:CFRA_07690"/>
<keyword evidence="6" id="KW-0822">Tryptophan biosynthesis</keyword>
<organism evidence="10 11">
    <name type="scientific">Corynebacterium frankenforstense DSM 45800</name>
    <dbReference type="NCBI Taxonomy" id="1437875"/>
    <lineage>
        <taxon>Bacteria</taxon>
        <taxon>Bacillati</taxon>
        <taxon>Actinomycetota</taxon>
        <taxon>Actinomycetes</taxon>
        <taxon>Mycobacteriales</taxon>
        <taxon>Corynebacteriaceae</taxon>
        <taxon>Corynebacterium</taxon>
    </lineage>
</organism>
<comment type="pathway">
    <text evidence="2">Amino-acid biosynthesis; L-tryptophan biosynthesis; L-tryptophan from chorismate: step 4/5.</text>
</comment>
<evidence type="ECO:0000256" key="2">
    <source>
        <dbReference type="ARBA" id="ARBA00004696"/>
    </source>
</evidence>
<dbReference type="EC" id="4.1.1.48" evidence="3"/>
<evidence type="ECO:0000259" key="9">
    <source>
        <dbReference type="Pfam" id="PF00218"/>
    </source>
</evidence>
<comment type="catalytic activity">
    <reaction evidence="1">
        <text>1-(2-carboxyphenylamino)-1-deoxy-D-ribulose 5-phosphate + H(+) = (1S,2R)-1-C-(indol-3-yl)glycerol 3-phosphate + CO2 + H2O</text>
        <dbReference type="Rhea" id="RHEA:23476"/>
        <dbReference type="ChEBI" id="CHEBI:15377"/>
        <dbReference type="ChEBI" id="CHEBI:15378"/>
        <dbReference type="ChEBI" id="CHEBI:16526"/>
        <dbReference type="ChEBI" id="CHEBI:58613"/>
        <dbReference type="ChEBI" id="CHEBI:58866"/>
        <dbReference type="EC" id="4.1.1.48"/>
    </reaction>
</comment>
<evidence type="ECO:0000313" key="11">
    <source>
        <dbReference type="Proteomes" id="UP000185434"/>
    </source>
</evidence>
<gene>
    <name evidence="10" type="ORF">CFRA_07690</name>
</gene>
<dbReference type="UniPathway" id="UPA00035">
    <property type="reaction ID" value="UER00043"/>
</dbReference>
<dbReference type="InterPro" id="IPR013785">
    <property type="entry name" value="Aldolase_TIM"/>
</dbReference>
<keyword evidence="8" id="KW-0456">Lyase</keyword>
<proteinExistence type="predicted"/>
<sequence>MSTSVAVEHVFAHARLELARRERAVPFREIKAASRDCAPARDGLAALLEGGCSVIPEIKRHSPGQGRLRDLDTKAAGVLAAELEEAGAGMLAVQTEPHRFAGSLEDLAAVSAAVAVPVMVRDLIFDPYQIHEARVHGADVIPLIADYLDADRLAALVDRAASLGMTPMVEARTYPALERALAAGAEVVGVDARDPVTGEVDRGLLAEITTGLPESVARVALSGVRSARDVLAYASAGADAVVVGQTVMTDEDPAACVRTLSAAGNHPACPRRVTAR</sequence>
<dbReference type="EMBL" id="CP009247">
    <property type="protein sequence ID" value="APT89162.1"/>
    <property type="molecule type" value="Genomic_DNA"/>
</dbReference>
<dbReference type="RefSeq" id="WP_075664145.1">
    <property type="nucleotide sequence ID" value="NZ_CP009247.1"/>
</dbReference>
<keyword evidence="11" id="KW-1185">Reference proteome</keyword>
<dbReference type="OrthoDB" id="9804217at2"/>
<reference evidence="10 11" key="1">
    <citation type="submission" date="2014-08" db="EMBL/GenBank/DDBJ databases">
        <title>Complete genome sequence of Corynebacterium frankenforstense ST18(T) (=DSM 45800(T)), isolated from raw cow milk.</title>
        <authorList>
            <person name="Ruckert C."/>
            <person name="Albersmeier A."/>
            <person name="Winkler A."/>
            <person name="Lipski A."/>
            <person name="Kalinowski J."/>
        </authorList>
    </citation>
    <scope>NUCLEOTIDE SEQUENCE [LARGE SCALE GENOMIC DNA]</scope>
    <source>
        <strain evidence="10 11">ST18</strain>
    </source>
</reference>
<dbReference type="Pfam" id="PF00218">
    <property type="entry name" value="IGPS"/>
    <property type="match status" value="1"/>
</dbReference>
<evidence type="ECO:0000256" key="6">
    <source>
        <dbReference type="ARBA" id="ARBA00022822"/>
    </source>
</evidence>
<protein>
    <recommendedName>
        <fullName evidence="3">indole-3-glycerol-phosphate synthase</fullName>
        <ecNumber evidence="3">4.1.1.48</ecNumber>
    </recommendedName>
</protein>
<dbReference type="PANTHER" id="PTHR22854:SF2">
    <property type="entry name" value="INDOLE-3-GLYCEROL-PHOSPHATE SYNTHASE"/>
    <property type="match status" value="1"/>
</dbReference>
<evidence type="ECO:0000313" key="10">
    <source>
        <dbReference type="EMBL" id="APT89162.1"/>
    </source>
</evidence>
<dbReference type="Gene3D" id="3.20.20.70">
    <property type="entry name" value="Aldolase class I"/>
    <property type="match status" value="1"/>
</dbReference>
<dbReference type="SUPFAM" id="SSF51366">
    <property type="entry name" value="Ribulose-phoshate binding barrel"/>
    <property type="match status" value="1"/>
</dbReference>
<dbReference type="GO" id="GO:0004640">
    <property type="term" value="F:phosphoribosylanthranilate isomerase activity"/>
    <property type="evidence" value="ECO:0007669"/>
    <property type="project" value="TreeGrafter"/>
</dbReference>
<keyword evidence="4" id="KW-0028">Amino-acid biosynthesis</keyword>
<evidence type="ECO:0000256" key="3">
    <source>
        <dbReference type="ARBA" id="ARBA00012362"/>
    </source>
</evidence>
<evidence type="ECO:0000256" key="4">
    <source>
        <dbReference type="ARBA" id="ARBA00022605"/>
    </source>
</evidence>
<dbReference type="GO" id="GO:0004425">
    <property type="term" value="F:indole-3-glycerol-phosphate synthase activity"/>
    <property type="evidence" value="ECO:0007669"/>
    <property type="project" value="UniProtKB-EC"/>
</dbReference>
<evidence type="ECO:0000256" key="5">
    <source>
        <dbReference type="ARBA" id="ARBA00022793"/>
    </source>
</evidence>
<dbReference type="InterPro" id="IPR011060">
    <property type="entry name" value="RibuloseP-bd_barrel"/>
</dbReference>
<dbReference type="STRING" id="1437875.CFRA_07690"/>
<evidence type="ECO:0000256" key="7">
    <source>
        <dbReference type="ARBA" id="ARBA00023141"/>
    </source>
</evidence>
<dbReference type="Proteomes" id="UP000185434">
    <property type="component" value="Chromosome"/>
</dbReference>